<reference evidence="2 3" key="1">
    <citation type="submission" date="2016-11" db="EMBL/GenBank/DDBJ databases">
        <authorList>
            <person name="Jaros S."/>
            <person name="Januszkiewicz K."/>
            <person name="Wedrychowicz H."/>
        </authorList>
    </citation>
    <scope>NUCLEOTIDE SEQUENCE [LARGE SCALE GENOMIC DNA]</scope>
    <source>
        <strain evidence="2 3">DSM 3074</strain>
    </source>
</reference>
<protein>
    <submittedName>
        <fullName evidence="2">Uncharacterized protein</fullName>
    </submittedName>
</protein>
<dbReference type="Proteomes" id="UP000191240">
    <property type="component" value="Unassembled WGS sequence"/>
</dbReference>
<proteinExistence type="predicted"/>
<evidence type="ECO:0000313" key="2">
    <source>
        <dbReference type="EMBL" id="SHI61942.1"/>
    </source>
</evidence>
<organism evidence="2 3">
    <name type="scientific">Anaerovibrio lipolyticus DSM 3074</name>
    <dbReference type="NCBI Taxonomy" id="1120997"/>
    <lineage>
        <taxon>Bacteria</taxon>
        <taxon>Bacillati</taxon>
        <taxon>Bacillota</taxon>
        <taxon>Negativicutes</taxon>
        <taxon>Selenomonadales</taxon>
        <taxon>Selenomonadaceae</taxon>
        <taxon>Anaerovibrio</taxon>
    </lineage>
</organism>
<name>A0A1M6CLM4_9FIRM</name>
<accession>A0A1M6CLM4</accession>
<evidence type="ECO:0000313" key="3">
    <source>
        <dbReference type="Proteomes" id="UP000191240"/>
    </source>
</evidence>
<dbReference type="EMBL" id="FQYW01000008">
    <property type="protein sequence ID" value="SHI61942.1"/>
    <property type="molecule type" value="Genomic_DNA"/>
</dbReference>
<sequence>MGFRHLQTIYRAEGDSEIVDGMVVNPSYKTLEIMASVQPLNNSEAAQYTKANGNGEFTASIVKLYTDEPLLTSKQVTEQGNACWPDYVWWQGRYWKVIMCSAYQSGVISHYKSIAQEVDFDGGIGPEEVPAEPNTDGTGSDSDMGESESAET</sequence>
<gene>
    <name evidence="2" type="ORF">SAMN02745671_01174</name>
</gene>
<feature type="region of interest" description="Disordered" evidence="1">
    <location>
        <begin position="121"/>
        <end position="152"/>
    </location>
</feature>
<feature type="compositionally biased region" description="Acidic residues" evidence="1">
    <location>
        <begin position="143"/>
        <end position="152"/>
    </location>
</feature>
<evidence type="ECO:0000256" key="1">
    <source>
        <dbReference type="SAM" id="MobiDB-lite"/>
    </source>
</evidence>
<dbReference type="AlphaFoldDB" id="A0A1M6CLM4"/>